<evidence type="ECO:0000259" key="5">
    <source>
        <dbReference type="PROSITE" id="PS50822"/>
    </source>
</evidence>
<dbReference type="Gene3D" id="2.170.260.10">
    <property type="entry name" value="paz domain"/>
    <property type="match status" value="1"/>
</dbReference>
<dbReference type="Pfam" id="PF02171">
    <property type="entry name" value="Piwi"/>
    <property type="match status" value="1"/>
</dbReference>
<dbReference type="SUPFAM" id="SSF53098">
    <property type="entry name" value="Ribonuclease H-like"/>
    <property type="match status" value="1"/>
</dbReference>
<evidence type="ECO:0000259" key="4">
    <source>
        <dbReference type="PROSITE" id="PS50821"/>
    </source>
</evidence>
<keyword evidence="7" id="KW-1185">Reference proteome</keyword>
<dbReference type="Pfam" id="PF02170">
    <property type="entry name" value="PAZ"/>
    <property type="match status" value="1"/>
</dbReference>
<dbReference type="Gene3D" id="3.40.50.2300">
    <property type="match status" value="1"/>
</dbReference>
<organism evidence="6 7">
    <name type="scientific">Klebsormidium nitens</name>
    <name type="common">Green alga</name>
    <name type="synonym">Ulothrix nitens</name>
    <dbReference type="NCBI Taxonomy" id="105231"/>
    <lineage>
        <taxon>Eukaryota</taxon>
        <taxon>Viridiplantae</taxon>
        <taxon>Streptophyta</taxon>
        <taxon>Klebsormidiophyceae</taxon>
        <taxon>Klebsormidiales</taxon>
        <taxon>Klebsormidiaceae</taxon>
        <taxon>Klebsormidium</taxon>
    </lineage>
</organism>
<dbReference type="CDD" id="cd04657">
    <property type="entry name" value="Piwi_ago-like"/>
    <property type="match status" value="1"/>
</dbReference>
<reference evidence="6 7" key="1">
    <citation type="journal article" date="2014" name="Nat. Commun.">
        <title>Klebsormidium flaccidum genome reveals primary factors for plant terrestrial adaptation.</title>
        <authorList>
            <person name="Hori K."/>
            <person name="Maruyama F."/>
            <person name="Fujisawa T."/>
            <person name="Togashi T."/>
            <person name="Yamamoto N."/>
            <person name="Seo M."/>
            <person name="Sato S."/>
            <person name="Yamada T."/>
            <person name="Mori H."/>
            <person name="Tajima N."/>
            <person name="Moriyama T."/>
            <person name="Ikeuchi M."/>
            <person name="Watanabe M."/>
            <person name="Wada H."/>
            <person name="Kobayashi K."/>
            <person name="Saito M."/>
            <person name="Masuda T."/>
            <person name="Sasaki-Sekimoto Y."/>
            <person name="Mashiguchi K."/>
            <person name="Awai K."/>
            <person name="Shimojima M."/>
            <person name="Masuda S."/>
            <person name="Iwai M."/>
            <person name="Nobusawa T."/>
            <person name="Narise T."/>
            <person name="Kondo S."/>
            <person name="Saito H."/>
            <person name="Sato R."/>
            <person name="Murakawa M."/>
            <person name="Ihara Y."/>
            <person name="Oshima-Yamada Y."/>
            <person name="Ohtaka K."/>
            <person name="Satoh M."/>
            <person name="Sonobe K."/>
            <person name="Ishii M."/>
            <person name="Ohtani R."/>
            <person name="Kanamori-Sato M."/>
            <person name="Honoki R."/>
            <person name="Miyazaki D."/>
            <person name="Mochizuki H."/>
            <person name="Umetsu J."/>
            <person name="Higashi K."/>
            <person name="Shibata D."/>
            <person name="Kamiya Y."/>
            <person name="Sato N."/>
            <person name="Nakamura Y."/>
            <person name="Tabata S."/>
            <person name="Ida S."/>
            <person name="Kurokawa K."/>
            <person name="Ohta H."/>
        </authorList>
    </citation>
    <scope>NUCLEOTIDE SEQUENCE [LARGE SCALE GENOMIC DNA]</scope>
    <source>
        <strain evidence="6 7">NIES-2285</strain>
    </source>
</reference>
<dbReference type="SUPFAM" id="SSF101690">
    <property type="entry name" value="PAZ domain"/>
    <property type="match status" value="1"/>
</dbReference>
<evidence type="ECO:0000313" key="7">
    <source>
        <dbReference type="Proteomes" id="UP000054558"/>
    </source>
</evidence>
<dbReference type="InterPro" id="IPR036085">
    <property type="entry name" value="PAZ_dom_sf"/>
</dbReference>
<dbReference type="GO" id="GO:0003723">
    <property type="term" value="F:RNA binding"/>
    <property type="evidence" value="ECO:0000318"/>
    <property type="project" value="GO_Central"/>
</dbReference>
<sequence>MGPKKKGAGRASGGSAPTDEQDNAPRPPAPPRRVVVGPYAPPLSQSNSSASIRSIPSRAPRAYTPPLLGPQQGAPPADAGTVTPPPGFNGAPPQVQQPVGARPAGSPGPAMLPRPAYNPLGPRPPVQAATPATGAPVGPRPPQQPSAPSLRVMLPAEVTAAQGIGKLQLKEQSGAGSAAESSGTPRTTMQPTTGKDIEPALRPGFGTLGRRVDLKANFFKAACSKETFFHYDVVISPDTDKTAIRRAVIRELVRTHRSTTLANALPTFDGSKSLYTARPLPFHSREFTDITPPDEVPLPPPPPGQPARELRRFKVTLSIVANINMESFKRFLEARSLELPQTSIQVLDIVMREMALLSNVLVGRSFFNENVDRPVNLSGGLVAWRGYYQSMRPTQGGLMLNLDMSASAFHKPINVIDYIPEVVPRWSGSTLGDADRVKLGKALVGVRFEVTHRGEMRRRHRIMGITRKAARDLKFLYNGEEISVEGYFLQAYNYRLRHPGLQCFEVGAKKDVLIPMEVCRIVGGQRYPRKLSDSQVLELLRIVQQKPAERKRLTESMVARNDYGRDEYAREFGLTISKDMSDVPGRVLNPPTVVYKEMNQKDKLYQPRDGAWNLRSTCLYSGVNIDRWAVLSFVSRRMQSAVANFASRLASKCNEMGMNMNPATLLPVEDWLVGDNAFSSPREMTAALKAVTSQAHRTDPQGLQLLICVFPSKEAQPYGTLKRVCETEIGVVTQCCLARHVQKSDPQYLANVVLKINVKVKAGDGEAPAINNLLSKELQGKLPFINEDNVPTIIFGADVTHPQPGERDEGTSVAAIVASQDWPYVNRYEALVSAQPGTEEIIQNAEGMFRDHLIAFYRKTGQKPQRIIMYRDGVSEGQFYQVLLHELRALWKTCAKLEPGYKPNVTWIVCQKRHKTRLYCADERQADRSGNIPAGTVVDRVITHPSQFDFYLNSHTGLKGTSRPCHYHVLYDQNKFTADAIQDLTNSLCYTFARCTRSVSLAPPAYYAHLAAFRARFYMDSAENDRGSVSSGSSGRREAGRAAYRLPAIKEALQETMFFC</sequence>
<evidence type="ECO:0000313" key="6">
    <source>
        <dbReference type="EMBL" id="GAQ77599.1"/>
    </source>
</evidence>
<dbReference type="GO" id="GO:0004521">
    <property type="term" value="F:RNA endonuclease activity"/>
    <property type="evidence" value="ECO:0000318"/>
    <property type="project" value="GO_Central"/>
</dbReference>
<feature type="compositionally biased region" description="Low complexity" evidence="3">
    <location>
        <begin position="126"/>
        <end position="137"/>
    </location>
</feature>
<feature type="compositionally biased region" description="Polar residues" evidence="3">
    <location>
        <begin position="184"/>
        <end position="193"/>
    </location>
</feature>
<feature type="region of interest" description="Disordered" evidence="3">
    <location>
        <begin position="170"/>
        <end position="202"/>
    </location>
</feature>
<name>A0A0U9HJK8_KLENI</name>
<protein>
    <submittedName>
        <fullName evidence="6">Argonaute family protein</fullName>
    </submittedName>
</protein>
<dbReference type="PANTHER" id="PTHR22891">
    <property type="entry name" value="EUKARYOTIC TRANSLATION INITIATION FACTOR 2C"/>
    <property type="match status" value="1"/>
</dbReference>
<dbReference type="InterPro" id="IPR036397">
    <property type="entry name" value="RNaseH_sf"/>
</dbReference>
<dbReference type="AlphaFoldDB" id="A0A0U9HJK8"/>
<dbReference type="PROSITE" id="PS50822">
    <property type="entry name" value="PIWI"/>
    <property type="match status" value="1"/>
</dbReference>
<dbReference type="InterPro" id="IPR003165">
    <property type="entry name" value="Piwi"/>
</dbReference>
<keyword evidence="2" id="KW-0943">RNA-mediated gene silencing</keyword>
<dbReference type="Proteomes" id="UP000054558">
    <property type="component" value="Unassembled WGS sequence"/>
</dbReference>
<dbReference type="PROSITE" id="PS50821">
    <property type="entry name" value="PAZ"/>
    <property type="match status" value="1"/>
</dbReference>
<feature type="compositionally biased region" description="Low complexity" evidence="3">
    <location>
        <begin position="173"/>
        <end position="183"/>
    </location>
</feature>
<feature type="domain" description="PAZ" evidence="4">
    <location>
        <begin position="414"/>
        <end position="523"/>
    </location>
</feature>
<dbReference type="OMA" id="MNDQYYT"/>
<dbReference type="Gene3D" id="3.30.420.10">
    <property type="entry name" value="Ribonuclease H-like superfamily/Ribonuclease H"/>
    <property type="match status" value="1"/>
</dbReference>
<dbReference type="SMART" id="SM01163">
    <property type="entry name" value="DUF1785"/>
    <property type="match status" value="1"/>
</dbReference>
<dbReference type="GO" id="GO:0031047">
    <property type="term" value="P:regulatory ncRNA-mediated gene silencing"/>
    <property type="evidence" value="ECO:0000318"/>
    <property type="project" value="GO_Central"/>
</dbReference>
<dbReference type="Pfam" id="PF16486">
    <property type="entry name" value="ArgoN"/>
    <property type="match status" value="1"/>
</dbReference>
<proteinExistence type="inferred from homology"/>
<evidence type="ECO:0000256" key="3">
    <source>
        <dbReference type="SAM" id="MobiDB-lite"/>
    </source>
</evidence>
<feature type="domain" description="Piwi" evidence="5">
    <location>
        <begin position="705"/>
        <end position="1020"/>
    </location>
</feature>
<dbReference type="SMART" id="SM00949">
    <property type="entry name" value="PAZ"/>
    <property type="match status" value="1"/>
</dbReference>
<dbReference type="InterPro" id="IPR032473">
    <property type="entry name" value="Argonaute_Mid_dom"/>
</dbReference>
<dbReference type="Pfam" id="PF16487">
    <property type="entry name" value="ArgoMid"/>
    <property type="match status" value="1"/>
</dbReference>
<feature type="region of interest" description="Disordered" evidence="3">
    <location>
        <begin position="1"/>
        <end position="148"/>
    </location>
</feature>
<dbReference type="STRING" id="105231.A0A0U9HJK8"/>
<feature type="compositionally biased region" description="Low complexity" evidence="3">
    <location>
        <begin position="48"/>
        <end position="77"/>
    </location>
</feature>
<dbReference type="InterPro" id="IPR014811">
    <property type="entry name" value="ArgoL1"/>
</dbReference>
<evidence type="ECO:0000256" key="2">
    <source>
        <dbReference type="ARBA" id="ARBA00023158"/>
    </source>
</evidence>
<dbReference type="EMBL" id="DF236950">
    <property type="protein sequence ID" value="GAQ77599.1"/>
    <property type="molecule type" value="Genomic_DNA"/>
</dbReference>
<dbReference type="Pfam" id="PF08699">
    <property type="entry name" value="ArgoL1"/>
    <property type="match status" value="1"/>
</dbReference>
<dbReference type="SMART" id="SM00950">
    <property type="entry name" value="Piwi"/>
    <property type="match status" value="1"/>
</dbReference>
<dbReference type="Pfam" id="PF16488">
    <property type="entry name" value="ArgoL2"/>
    <property type="match status" value="1"/>
</dbReference>
<dbReference type="OrthoDB" id="10252740at2759"/>
<dbReference type="InterPro" id="IPR045246">
    <property type="entry name" value="Piwi_ago-like"/>
</dbReference>
<dbReference type="GO" id="GO:0005737">
    <property type="term" value="C:cytoplasm"/>
    <property type="evidence" value="ECO:0000318"/>
    <property type="project" value="GO_Central"/>
</dbReference>
<dbReference type="InterPro" id="IPR012337">
    <property type="entry name" value="RNaseH-like_sf"/>
</dbReference>
<evidence type="ECO:0000256" key="1">
    <source>
        <dbReference type="ARBA" id="ARBA00008201"/>
    </source>
</evidence>
<accession>A0A0U9HJK8</accession>
<gene>
    <name evidence="6" type="ORF">KFL_000010480</name>
</gene>
<dbReference type="InterPro" id="IPR032474">
    <property type="entry name" value="Argonaute_N"/>
</dbReference>
<dbReference type="InterPro" id="IPR003100">
    <property type="entry name" value="PAZ_dom"/>
</dbReference>
<dbReference type="CDD" id="cd02846">
    <property type="entry name" value="PAZ_argonaute_like"/>
    <property type="match status" value="1"/>
</dbReference>
<comment type="similarity">
    <text evidence="1">Belongs to the argonaute family. Ago subfamily.</text>
</comment>
<dbReference type="InterPro" id="IPR032472">
    <property type="entry name" value="ArgoL2"/>
</dbReference>
<dbReference type="GO" id="GO:0005634">
    <property type="term" value="C:nucleus"/>
    <property type="evidence" value="ECO:0000318"/>
    <property type="project" value="GO_Central"/>
</dbReference>